<comment type="caution">
    <text evidence="1">The sequence shown here is derived from an EMBL/GenBank/DDBJ whole genome shotgun (WGS) entry which is preliminary data.</text>
</comment>
<evidence type="ECO:0000313" key="2">
    <source>
        <dbReference type="Proteomes" id="UP001064048"/>
    </source>
</evidence>
<gene>
    <name evidence="1" type="ORF">MSG28_016108</name>
</gene>
<dbReference type="EMBL" id="CM046130">
    <property type="protein sequence ID" value="KAI8431629.1"/>
    <property type="molecule type" value="Genomic_DNA"/>
</dbReference>
<keyword evidence="2" id="KW-1185">Reference proteome</keyword>
<name>A0ACC0K5C1_CHOFU</name>
<protein>
    <submittedName>
        <fullName evidence="1">Uncharacterized protein</fullName>
    </submittedName>
</protein>
<dbReference type="Proteomes" id="UP001064048">
    <property type="component" value="Chromosome 30"/>
</dbReference>
<accession>A0ACC0K5C1</accession>
<organism evidence="1 2">
    <name type="scientific">Choristoneura fumiferana</name>
    <name type="common">Spruce budworm moth</name>
    <name type="synonym">Archips fumiferana</name>
    <dbReference type="NCBI Taxonomy" id="7141"/>
    <lineage>
        <taxon>Eukaryota</taxon>
        <taxon>Metazoa</taxon>
        <taxon>Ecdysozoa</taxon>
        <taxon>Arthropoda</taxon>
        <taxon>Hexapoda</taxon>
        <taxon>Insecta</taxon>
        <taxon>Pterygota</taxon>
        <taxon>Neoptera</taxon>
        <taxon>Endopterygota</taxon>
        <taxon>Lepidoptera</taxon>
        <taxon>Glossata</taxon>
        <taxon>Ditrysia</taxon>
        <taxon>Tortricoidea</taxon>
        <taxon>Tortricidae</taxon>
        <taxon>Tortricinae</taxon>
        <taxon>Choristoneura</taxon>
    </lineage>
</organism>
<sequence>MPIVAQGCEDAIQAALCPETLPHILRWAATSVASPWVHRYVCLCVCVCVCVARDTGRLTERLSRCRQAMRYLRDEFPTIMSNAAAARLPRAALAAALGSPFTQCSEAQALRALLRLAERGKQPGSARGPAGAGGRDRAHPALAQPAPDTRHAVHGQWRPSVTRQQPRRSRQLLRRGECLRLASRAGVAASKSERAAQRAARRAHSHCRPATRAPCARSEGETAATRARELRSAPPPRAHSHAGQRHARRAHAGERETAASASERAAQPRASHCSSDSAPAGGGGSLRCASAGSLRGHAADRAGTCRRDPSRLDAACSRAGWAGSGADGLSARVPDVAMAPQREHAPAHPPGLLPPAKEYGGVLQLDLGDGATHTPRPGSRAQRAAAGGSRQPRDHAQVTHAAAHPIHRILIHNNILNAKKNSICCASRGSPSPSNSAHLSAARAASASASASASAAPSAPRDLRDQAARMVPTDARTAPGASREPRTESLISARSSPRTTESPRRAHTNTYTHTHIYSQYYADFMRVKIVDNFF</sequence>
<evidence type="ECO:0000313" key="1">
    <source>
        <dbReference type="EMBL" id="KAI8431629.1"/>
    </source>
</evidence>
<proteinExistence type="predicted"/>
<reference evidence="1 2" key="1">
    <citation type="journal article" date="2022" name="Genome Biol. Evol.">
        <title>The Spruce Budworm Genome: Reconstructing the Evolutionary History of Antifreeze Proteins.</title>
        <authorList>
            <person name="Beliveau C."/>
            <person name="Gagne P."/>
            <person name="Picq S."/>
            <person name="Vernygora O."/>
            <person name="Keeling C.I."/>
            <person name="Pinkney K."/>
            <person name="Doucet D."/>
            <person name="Wen F."/>
            <person name="Johnston J.S."/>
            <person name="Maaroufi H."/>
            <person name="Boyle B."/>
            <person name="Laroche J."/>
            <person name="Dewar K."/>
            <person name="Juretic N."/>
            <person name="Blackburn G."/>
            <person name="Nisole A."/>
            <person name="Brunet B."/>
            <person name="Brandao M."/>
            <person name="Lumley L."/>
            <person name="Duan J."/>
            <person name="Quan G."/>
            <person name="Lucarotti C.J."/>
            <person name="Roe A.D."/>
            <person name="Sperling F.A.H."/>
            <person name="Levesque R.C."/>
            <person name="Cusson M."/>
        </authorList>
    </citation>
    <scope>NUCLEOTIDE SEQUENCE [LARGE SCALE GENOMIC DNA]</scope>
    <source>
        <strain evidence="1">Glfc:IPQL:Cfum</strain>
    </source>
</reference>